<dbReference type="Gene3D" id="3.40.50.1820">
    <property type="entry name" value="alpha/beta hydrolase"/>
    <property type="match status" value="1"/>
</dbReference>
<proteinExistence type="predicted"/>
<keyword evidence="2" id="KW-0378">Hydrolase</keyword>
<dbReference type="GO" id="GO:0016787">
    <property type="term" value="F:hydrolase activity"/>
    <property type="evidence" value="ECO:0007669"/>
    <property type="project" value="UniProtKB-KW"/>
</dbReference>
<feature type="domain" description="AB hydrolase-1" evidence="1">
    <location>
        <begin position="31"/>
        <end position="279"/>
    </location>
</feature>
<dbReference type="Pfam" id="PF12697">
    <property type="entry name" value="Abhydrolase_6"/>
    <property type="match status" value="1"/>
</dbReference>
<dbReference type="InterPro" id="IPR029058">
    <property type="entry name" value="AB_hydrolase_fold"/>
</dbReference>
<dbReference type="PANTHER" id="PTHR43265:SF1">
    <property type="entry name" value="ESTERASE ESTD"/>
    <property type="match status" value="1"/>
</dbReference>
<organism evidence="2 3">
    <name type="scientific">Sphaerisporangium aureirubrum</name>
    <dbReference type="NCBI Taxonomy" id="1544736"/>
    <lineage>
        <taxon>Bacteria</taxon>
        <taxon>Bacillati</taxon>
        <taxon>Actinomycetota</taxon>
        <taxon>Actinomycetes</taxon>
        <taxon>Streptosporangiales</taxon>
        <taxon>Streptosporangiaceae</taxon>
        <taxon>Sphaerisporangium</taxon>
    </lineage>
</organism>
<name>A0ABW1NBZ0_9ACTN</name>
<dbReference type="EMBL" id="JBHSRF010000004">
    <property type="protein sequence ID" value="MFC6080468.1"/>
    <property type="molecule type" value="Genomic_DNA"/>
</dbReference>
<reference evidence="3" key="1">
    <citation type="journal article" date="2019" name="Int. J. Syst. Evol. Microbiol.">
        <title>The Global Catalogue of Microorganisms (GCM) 10K type strain sequencing project: providing services to taxonomists for standard genome sequencing and annotation.</title>
        <authorList>
            <consortium name="The Broad Institute Genomics Platform"/>
            <consortium name="The Broad Institute Genome Sequencing Center for Infectious Disease"/>
            <person name="Wu L."/>
            <person name="Ma J."/>
        </authorList>
    </citation>
    <scope>NUCLEOTIDE SEQUENCE [LARGE SCALE GENOMIC DNA]</scope>
    <source>
        <strain evidence="3">JCM 30346</strain>
    </source>
</reference>
<gene>
    <name evidence="2" type="ORF">ACFP1K_04820</name>
</gene>
<dbReference type="SUPFAM" id="SSF53474">
    <property type="entry name" value="alpha/beta-Hydrolases"/>
    <property type="match status" value="1"/>
</dbReference>
<accession>A0ABW1NBZ0</accession>
<dbReference type="InterPro" id="IPR000073">
    <property type="entry name" value="AB_hydrolase_1"/>
</dbReference>
<dbReference type="Proteomes" id="UP001596137">
    <property type="component" value="Unassembled WGS sequence"/>
</dbReference>
<evidence type="ECO:0000313" key="2">
    <source>
        <dbReference type="EMBL" id="MFC6080468.1"/>
    </source>
</evidence>
<dbReference type="InterPro" id="IPR053145">
    <property type="entry name" value="AB_hydrolase_Est10"/>
</dbReference>
<keyword evidence="3" id="KW-1185">Reference proteome</keyword>
<comment type="caution">
    <text evidence="2">The sequence shown here is derived from an EMBL/GenBank/DDBJ whole genome shotgun (WGS) entry which is preliminary data.</text>
</comment>
<protein>
    <submittedName>
        <fullName evidence="2">Alpha/beta hydrolase family protein</fullName>
        <ecNumber evidence="2">3.4.-.-</ecNumber>
    </submittedName>
</protein>
<dbReference type="PANTHER" id="PTHR43265">
    <property type="entry name" value="ESTERASE ESTD"/>
    <property type="match status" value="1"/>
</dbReference>
<dbReference type="RefSeq" id="WP_380747257.1">
    <property type="nucleotide sequence ID" value="NZ_JBHSRF010000004.1"/>
</dbReference>
<sequence>MRTDEVAFMVGESRIAGTLHLPDGEGPHPAVVIVHGSGAVDRFGIDGTLRPVITHFAASGYATLSYDKPGVGESSGRWMDQTFDDRAAETLLAVRFLAGRPDVDACHIGLWAISQGGWTAPLTATLAPGEIDFTILVSASAMTPCEQSMHQLNTELTRDGFTAHDIGRAVEVMERRTAGMRAGRAGADILATEPLWLAGEPWYPYCETDEEELDYVRPIWHFDVSPLMRRLSCPVLAIWGADDVHMPAQRCAATFAADLAAARHPDFRLQVYPHADHRLRVSRTCALAPGYLDDMTHWLSCRSGTADAAARPPSPAGD</sequence>
<evidence type="ECO:0000313" key="3">
    <source>
        <dbReference type="Proteomes" id="UP001596137"/>
    </source>
</evidence>
<evidence type="ECO:0000259" key="1">
    <source>
        <dbReference type="Pfam" id="PF12697"/>
    </source>
</evidence>
<dbReference type="EC" id="3.4.-.-" evidence="2"/>